<proteinExistence type="predicted"/>
<reference evidence="2" key="1">
    <citation type="submission" date="2015-08" db="EMBL/GenBank/DDBJ databases">
        <title>Vibrio galatheae sp. nov., a novel member of the Vibrionaceae family isolated from the Solomon Islands.</title>
        <authorList>
            <person name="Giubergia S."/>
            <person name="Machado H."/>
            <person name="Mateiu R.V."/>
            <person name="Gram L."/>
        </authorList>
    </citation>
    <scope>NUCLEOTIDE SEQUENCE [LARGE SCALE GENOMIC DNA]</scope>
    <source>
        <strain evidence="2">DSM 19134</strain>
    </source>
</reference>
<dbReference type="OrthoDB" id="9993514at2"/>
<dbReference type="RefSeq" id="WP_053408849.1">
    <property type="nucleotide sequence ID" value="NZ_LHPI01000007.1"/>
</dbReference>
<evidence type="ECO:0000313" key="2">
    <source>
        <dbReference type="Proteomes" id="UP000037530"/>
    </source>
</evidence>
<dbReference type="STRING" id="171383.AKJ31_09430"/>
<dbReference type="Proteomes" id="UP000037530">
    <property type="component" value="Unassembled WGS sequence"/>
</dbReference>
<gene>
    <name evidence="1" type="ORF">AKJ31_09430</name>
</gene>
<dbReference type="AlphaFoldDB" id="A0A0M0I0Q0"/>
<protein>
    <submittedName>
        <fullName evidence="1">Uncharacterized protein</fullName>
    </submittedName>
</protein>
<comment type="caution">
    <text evidence="1">The sequence shown here is derived from an EMBL/GenBank/DDBJ whole genome shotgun (WGS) entry which is preliminary data.</text>
</comment>
<evidence type="ECO:0000313" key="1">
    <source>
        <dbReference type="EMBL" id="KOO07911.1"/>
    </source>
</evidence>
<dbReference type="PATRIC" id="fig|171383.3.peg.1927"/>
<organism evidence="1 2">
    <name type="scientific">Vibrio hepatarius</name>
    <dbReference type="NCBI Taxonomy" id="171383"/>
    <lineage>
        <taxon>Bacteria</taxon>
        <taxon>Pseudomonadati</taxon>
        <taxon>Pseudomonadota</taxon>
        <taxon>Gammaproteobacteria</taxon>
        <taxon>Vibrionales</taxon>
        <taxon>Vibrionaceae</taxon>
        <taxon>Vibrio</taxon>
        <taxon>Vibrio oreintalis group</taxon>
    </lineage>
</organism>
<name>A0A0M0I0Q0_9VIBR</name>
<keyword evidence="2" id="KW-1185">Reference proteome</keyword>
<dbReference type="EMBL" id="LHPI01000007">
    <property type="protein sequence ID" value="KOO07911.1"/>
    <property type="molecule type" value="Genomic_DNA"/>
</dbReference>
<sequence length="137" mass="15535">MRKKLNPQFESEFCLAGYDKEKLLSLLNEIDSTKRSVSSRLSRLSSEPGEVVLKGESRQAAIRRMKDKLAFLADERELVVRRLAAIKRNTVLINREMHSRPPALTAAFVAATRLLVDRKTLSVIEQAAQDILSKTHF</sequence>
<accession>A0A0M0I0Q0</accession>